<keyword evidence="3" id="KW-1185">Reference proteome</keyword>
<reference evidence="2 3" key="1">
    <citation type="submission" date="2021-12" db="EMBL/GenBank/DDBJ databases">
        <title>Siccirubricoccus leaddurans sp. nov., a high concentration Zn2+ tolerance bacterium.</title>
        <authorList>
            <person name="Cao Y."/>
        </authorList>
    </citation>
    <scope>NUCLEOTIDE SEQUENCE [LARGE SCALE GENOMIC DNA]</scope>
    <source>
        <strain evidence="2 3">KC 17139</strain>
    </source>
</reference>
<evidence type="ECO:0000259" key="1">
    <source>
        <dbReference type="Pfam" id="PF02602"/>
    </source>
</evidence>
<evidence type="ECO:0000313" key="3">
    <source>
        <dbReference type="Proteomes" id="UP001523392"/>
    </source>
</evidence>
<dbReference type="InterPro" id="IPR036108">
    <property type="entry name" value="4pyrrol_syn_uPrphyn_synt_sf"/>
</dbReference>
<protein>
    <submittedName>
        <fullName evidence="2">Uroporphyrinogen-III synthase</fullName>
        <ecNumber evidence="2">4.2.1.75</ecNumber>
    </submittedName>
</protein>
<accession>A0ABT1CYN2</accession>
<organism evidence="2 3">
    <name type="scientific">Siccirubricoccus soli</name>
    <dbReference type="NCBI Taxonomy" id="2899147"/>
    <lineage>
        <taxon>Bacteria</taxon>
        <taxon>Pseudomonadati</taxon>
        <taxon>Pseudomonadota</taxon>
        <taxon>Alphaproteobacteria</taxon>
        <taxon>Acetobacterales</taxon>
        <taxon>Roseomonadaceae</taxon>
        <taxon>Siccirubricoccus</taxon>
    </lineage>
</organism>
<dbReference type="InterPro" id="IPR003754">
    <property type="entry name" value="4pyrrol_synth_uPrphyn_synth"/>
</dbReference>
<dbReference type="EC" id="4.2.1.75" evidence="2"/>
<comment type="caution">
    <text evidence="2">The sequence shown here is derived from an EMBL/GenBank/DDBJ whole genome shotgun (WGS) entry which is preliminary data.</text>
</comment>
<dbReference type="Proteomes" id="UP001523392">
    <property type="component" value="Unassembled WGS sequence"/>
</dbReference>
<evidence type="ECO:0000313" key="2">
    <source>
        <dbReference type="EMBL" id="MCO6414774.1"/>
    </source>
</evidence>
<name>A0ABT1CYN2_9PROT</name>
<dbReference type="GO" id="GO:0004852">
    <property type="term" value="F:uroporphyrinogen-III synthase activity"/>
    <property type="evidence" value="ECO:0007669"/>
    <property type="project" value="UniProtKB-EC"/>
</dbReference>
<gene>
    <name evidence="2" type="ORF">JYK14_01080</name>
</gene>
<dbReference type="Pfam" id="PF02602">
    <property type="entry name" value="HEM4"/>
    <property type="match status" value="1"/>
</dbReference>
<dbReference type="EMBL" id="JAFIRR010000007">
    <property type="protein sequence ID" value="MCO6414774.1"/>
    <property type="molecule type" value="Genomic_DNA"/>
</dbReference>
<sequence length="243" mass="24681">MREGHPAPAVLITRPEPGAAETAARLAARGWQPLEAPALVLAARPFVLPRTAQALLLTSRAAARCLPDALPRSLLVLAVGEATAAEACSHGFVNILAAEGDAAALARLAVARLSPAAGPLLLAVGAGYGRELVAALRAAGFRVLRRVAYAAHPAAALPEAAREALARGTVGAALFFSPRSAHAAIALLRQAGLGGSAAAVEALAISPRVAEAARAALAPFTWRALKVAARPDQDSLLQLLDPS</sequence>
<feature type="domain" description="Tetrapyrrole biosynthesis uroporphyrinogen III synthase" evidence="1">
    <location>
        <begin position="21"/>
        <end position="238"/>
    </location>
</feature>
<dbReference type="RefSeq" id="WP_252951364.1">
    <property type="nucleotide sequence ID" value="NZ_JAFIRR010000007.1"/>
</dbReference>
<dbReference type="SUPFAM" id="SSF69618">
    <property type="entry name" value="HemD-like"/>
    <property type="match status" value="1"/>
</dbReference>
<keyword evidence="2" id="KW-0456">Lyase</keyword>
<dbReference type="Gene3D" id="3.40.50.10090">
    <property type="match status" value="2"/>
</dbReference>
<proteinExistence type="predicted"/>